<evidence type="ECO:0000313" key="2">
    <source>
        <dbReference type="EMBL" id="TLD92971.1"/>
    </source>
</evidence>
<reference evidence="2 3" key="2">
    <citation type="journal article" date="2016" name="Infect. Immun.">
        <title>Helicobacter saguini, a Novel Helicobacter Isolated from Cotton-Top Tamarins with Ulcerative Colitis, Has Proinflammatory Properties and Induces Typhlocolitis and Dysplasia in Gnotobiotic IL-10-/- Mice.</title>
        <authorList>
            <person name="Shen Z."/>
            <person name="Mannion A."/>
            <person name="Whary M.T."/>
            <person name="Muthupalani S."/>
            <person name="Sheh A."/>
            <person name="Feng Y."/>
            <person name="Gong G."/>
            <person name="Vandamme P."/>
            <person name="Holcombe H.R."/>
            <person name="Paster B.J."/>
            <person name="Fox J.G."/>
        </authorList>
    </citation>
    <scope>NUCLEOTIDE SEQUENCE [LARGE SCALE GENOMIC DNA]</scope>
    <source>
        <strain evidence="2 3">MIT 97-6194</strain>
    </source>
</reference>
<sequence>MVTLMALACIAAPIIKDKLFYNIRGGYKYGGGDRVLKPAEYRNIPVACTPGANANSNQDSCNATSPQYMPRHINPYAVFASTDWQAHINNLGMSADALATI</sequence>
<reference evidence="2 3" key="1">
    <citation type="journal article" date="2014" name="Genome Announc.">
        <title>Draft genome sequences of eight enterohepatic helicobacter species isolated from both laboratory and wild rodents.</title>
        <authorList>
            <person name="Sheh A."/>
            <person name="Shen Z."/>
            <person name="Fox J.G."/>
        </authorList>
    </citation>
    <scope>NUCLEOTIDE SEQUENCE [LARGE SCALE GENOMIC DNA]</scope>
    <source>
        <strain evidence="2 3">MIT 97-6194</strain>
    </source>
</reference>
<reference evidence="2" key="3">
    <citation type="submission" date="2018-04" db="EMBL/GenBank/DDBJ databases">
        <authorList>
            <person name="Sheh A."/>
            <person name="Shen Z."/>
            <person name="Mannion A.J."/>
            <person name="Fox J.G."/>
        </authorList>
    </citation>
    <scope>NUCLEOTIDE SEQUENCE</scope>
    <source>
        <strain evidence="2">MIT 97-6194</strain>
    </source>
</reference>
<name>A0A347VYH0_9HELI</name>
<organism evidence="2 3">
    <name type="scientific">Helicobacter saguini</name>
    <dbReference type="NCBI Taxonomy" id="1548018"/>
    <lineage>
        <taxon>Bacteria</taxon>
        <taxon>Pseudomonadati</taxon>
        <taxon>Campylobacterota</taxon>
        <taxon>Epsilonproteobacteria</taxon>
        <taxon>Campylobacterales</taxon>
        <taxon>Helicobacteraceae</taxon>
        <taxon>Helicobacter</taxon>
    </lineage>
</organism>
<dbReference type="AlphaFoldDB" id="A0A347VYH0"/>
<dbReference type="Proteomes" id="UP000477070">
    <property type="component" value="Unassembled WGS sequence"/>
</dbReference>
<evidence type="ECO:0000313" key="3">
    <source>
        <dbReference type="Proteomes" id="UP000029714"/>
    </source>
</evidence>
<accession>A0A347VYH0</accession>
<evidence type="ECO:0000313" key="1">
    <source>
        <dbReference type="EMBL" id="MWV70411.1"/>
    </source>
</evidence>
<evidence type="ECO:0000313" key="4">
    <source>
        <dbReference type="Proteomes" id="UP000477070"/>
    </source>
</evidence>
<proteinExistence type="predicted"/>
<dbReference type="RefSeq" id="WP_052062638.1">
    <property type="nucleotide sequence ID" value="NZ_JRMP02000016.1"/>
</dbReference>
<comment type="caution">
    <text evidence="2">The sequence shown here is derived from an EMBL/GenBank/DDBJ whole genome shotgun (WGS) entry which is preliminary data.</text>
</comment>
<dbReference type="Proteomes" id="UP000029714">
    <property type="component" value="Unassembled WGS sequence"/>
</dbReference>
<keyword evidence="3" id="KW-1185">Reference proteome</keyword>
<protein>
    <submittedName>
        <fullName evidence="2">Uncharacterized protein</fullName>
    </submittedName>
</protein>
<gene>
    <name evidence="1" type="ORF">DCO61_10505</name>
    <name evidence="2" type="ORF">LS64_009215</name>
</gene>
<dbReference type="EMBL" id="JRMP02000016">
    <property type="protein sequence ID" value="TLD92971.1"/>
    <property type="molecule type" value="Genomic_DNA"/>
</dbReference>
<reference evidence="1 4" key="4">
    <citation type="submission" date="2019-12" db="EMBL/GenBank/DDBJ databases">
        <title>Multi-Generational Helicobacter saguini Isolates.</title>
        <authorList>
            <person name="Mannion A."/>
            <person name="Shen Z."/>
            <person name="Fox J.G."/>
        </authorList>
    </citation>
    <scope>NUCLEOTIDE SEQUENCE [LARGE SCALE GENOMIC DNA]</scope>
    <source>
        <strain evidence="1">16-048</strain>
        <strain evidence="4">16-048 (F4)</strain>
    </source>
</reference>
<dbReference type="EMBL" id="QBIU01000002">
    <property type="protein sequence ID" value="MWV70411.1"/>
    <property type="molecule type" value="Genomic_DNA"/>
</dbReference>